<evidence type="ECO:0000256" key="4">
    <source>
        <dbReference type="ARBA" id="ARBA00022741"/>
    </source>
</evidence>
<evidence type="ECO:0000256" key="8">
    <source>
        <dbReference type="PROSITE-ProRule" id="PRU10141"/>
    </source>
</evidence>
<dbReference type="InterPro" id="IPR017441">
    <property type="entry name" value="Protein_kinase_ATP_BS"/>
</dbReference>
<keyword evidence="2" id="KW-0723">Serine/threonine-protein kinase</keyword>
<sequence>MSSSSVQKKVCLTCNREYESDIAACPEDGTVLTPLDSGSLVGTVLGGRYEILDVIGDGAMGRVYLAKHQLMKRQVAVKMMHPQLVSGKAALKRFQKEAELASSLNHPNILTVYDFGVTEAGSPYLVMDYLQGRELLHILKDEKTLPVKRSLHIFKQVCTGLGHAHDKGVVHRDLKPSNIMLVRLDEDDNFVKILDFGIAKQLNPSESSIDNLTRTGEVFGTPHYMSPEQCRAQEVDGRADIYALGCVMYQTLTGELPITGGDLIECLYKHVNEMPRPFKFVAPDLELSPELEALVFKAMAKNPEDRFQTMLEFKAAMDILEPDSYTGTFSRVDIPALKIESTISGATAASQAETASDNPVAGGVDNTGKAEAIQDRSDKPKEELQSGAATAQALGAGISDKAQEVTTAESALPSGASSSSAARPQSQTAIRRALDLKGKTRLLLALPLALIVLLLGLWAYRALVGDQTFRDLDTILSKARREYEVGSYGQAKKTVRQAIKFEDEHKIFNAYRSRYLLGQIQYAQGDYDDAEANLERAYDRIKAVNPGSLELAMVAVPLGRARAALKDFASAEGPLKEAYDIRTNKLKAGDLLIADSLSGLADLNLRRGKLQDALEELKEALQITIDKDGENSLAAAQARNNLGQAFQLSGDYPMAEKLYKQALESRRHAGQAAAPLVTDSLQCLGTLYSATGRRKEALACYKEGLEIGRTIFDKTDPRYAALQARYGEMLSGSR</sequence>
<dbReference type="GO" id="GO:0004674">
    <property type="term" value="F:protein serine/threonine kinase activity"/>
    <property type="evidence" value="ECO:0007669"/>
    <property type="project" value="UniProtKB-KW"/>
</dbReference>
<dbReference type="AlphaFoldDB" id="A0A8J7TM80"/>
<evidence type="ECO:0000256" key="5">
    <source>
        <dbReference type="ARBA" id="ARBA00022777"/>
    </source>
</evidence>
<name>A0A8J7TM80_9BACT</name>
<dbReference type="InterPro" id="IPR011009">
    <property type="entry name" value="Kinase-like_dom_sf"/>
</dbReference>
<dbReference type="Pfam" id="PF13374">
    <property type="entry name" value="TPR_10"/>
    <property type="match status" value="1"/>
</dbReference>
<dbReference type="Gene3D" id="1.10.510.10">
    <property type="entry name" value="Transferase(Phosphotransferase) domain 1"/>
    <property type="match status" value="1"/>
</dbReference>
<feature type="repeat" description="TPR" evidence="7">
    <location>
        <begin position="636"/>
        <end position="669"/>
    </location>
</feature>
<dbReference type="EC" id="2.7.11.1" evidence="1"/>
<evidence type="ECO:0000256" key="7">
    <source>
        <dbReference type="PROSITE-ProRule" id="PRU00339"/>
    </source>
</evidence>
<dbReference type="PROSITE" id="PS50005">
    <property type="entry name" value="TPR"/>
    <property type="match status" value="1"/>
</dbReference>
<feature type="region of interest" description="Disordered" evidence="10">
    <location>
        <begin position="405"/>
        <end position="424"/>
    </location>
</feature>
<feature type="compositionally biased region" description="Low complexity" evidence="10">
    <location>
        <begin position="408"/>
        <end position="424"/>
    </location>
</feature>
<dbReference type="Pfam" id="PF00069">
    <property type="entry name" value="Pkinase"/>
    <property type="match status" value="1"/>
</dbReference>
<evidence type="ECO:0000256" key="1">
    <source>
        <dbReference type="ARBA" id="ARBA00012513"/>
    </source>
</evidence>
<proteinExistence type="predicted"/>
<feature type="compositionally biased region" description="Basic and acidic residues" evidence="10">
    <location>
        <begin position="372"/>
        <end position="384"/>
    </location>
</feature>
<organism evidence="13 14">
    <name type="scientific">Candidatus Obscuribacter phosphatis</name>
    <dbReference type="NCBI Taxonomy" id="1906157"/>
    <lineage>
        <taxon>Bacteria</taxon>
        <taxon>Bacillati</taxon>
        <taxon>Candidatus Melainabacteria</taxon>
        <taxon>Candidatus Obscuribacterales</taxon>
        <taxon>Candidatus Obscuribacteraceae</taxon>
        <taxon>Candidatus Obscuribacter</taxon>
    </lineage>
</organism>
<keyword evidence="5 13" id="KW-0418">Kinase</keyword>
<gene>
    <name evidence="13" type="ORF">J0M35_09450</name>
</gene>
<dbReference type="Pfam" id="PF13424">
    <property type="entry name" value="TPR_12"/>
    <property type="match status" value="2"/>
</dbReference>
<dbReference type="PROSITE" id="PS00107">
    <property type="entry name" value="PROTEIN_KINASE_ATP"/>
    <property type="match status" value="1"/>
</dbReference>
<dbReference type="FunFam" id="1.10.510.10:FF:000021">
    <property type="entry name" value="Serine/threonine protein kinase"/>
    <property type="match status" value="1"/>
</dbReference>
<dbReference type="InterPro" id="IPR019734">
    <property type="entry name" value="TPR_rpt"/>
</dbReference>
<dbReference type="SUPFAM" id="SSF56112">
    <property type="entry name" value="Protein kinase-like (PK-like)"/>
    <property type="match status" value="1"/>
</dbReference>
<keyword evidence="7" id="KW-0802">TPR repeat</keyword>
<dbReference type="InterPro" id="IPR011990">
    <property type="entry name" value="TPR-like_helical_dom_sf"/>
</dbReference>
<keyword evidence="11" id="KW-1133">Transmembrane helix</keyword>
<dbReference type="PANTHER" id="PTHR43289:SF6">
    <property type="entry name" value="SERINE_THREONINE-PROTEIN KINASE NEKL-3"/>
    <property type="match status" value="1"/>
</dbReference>
<keyword evidence="11" id="KW-0472">Membrane</keyword>
<dbReference type="InterPro" id="IPR008271">
    <property type="entry name" value="Ser/Thr_kinase_AS"/>
</dbReference>
<dbReference type="SUPFAM" id="SSF48452">
    <property type="entry name" value="TPR-like"/>
    <property type="match status" value="2"/>
</dbReference>
<evidence type="ECO:0000256" key="11">
    <source>
        <dbReference type="SAM" id="Phobius"/>
    </source>
</evidence>
<keyword evidence="3" id="KW-0808">Transferase</keyword>
<evidence type="ECO:0000256" key="6">
    <source>
        <dbReference type="ARBA" id="ARBA00022840"/>
    </source>
</evidence>
<evidence type="ECO:0000256" key="3">
    <source>
        <dbReference type="ARBA" id="ARBA00022679"/>
    </source>
</evidence>
<protein>
    <recommendedName>
        <fullName evidence="1">non-specific serine/threonine protein kinase</fullName>
        <ecNumber evidence="1">2.7.11.1</ecNumber>
    </recommendedName>
</protein>
<keyword evidence="6 8" id="KW-0067">ATP-binding</keyword>
<dbReference type="SMART" id="SM00220">
    <property type="entry name" value="S_TKc"/>
    <property type="match status" value="1"/>
</dbReference>
<dbReference type="Gene3D" id="3.30.200.20">
    <property type="entry name" value="Phosphorylase Kinase, domain 1"/>
    <property type="match status" value="1"/>
</dbReference>
<keyword evidence="4 8" id="KW-0547">Nucleotide-binding</keyword>
<dbReference type="PANTHER" id="PTHR43289">
    <property type="entry name" value="MITOGEN-ACTIVATED PROTEIN KINASE KINASE KINASE 20-RELATED"/>
    <property type="match status" value="1"/>
</dbReference>
<keyword evidence="11" id="KW-0812">Transmembrane</keyword>
<evidence type="ECO:0000256" key="2">
    <source>
        <dbReference type="ARBA" id="ARBA00022527"/>
    </source>
</evidence>
<dbReference type="Gene3D" id="1.25.40.10">
    <property type="entry name" value="Tetratricopeptide repeat domain"/>
    <property type="match status" value="2"/>
</dbReference>
<evidence type="ECO:0000313" key="14">
    <source>
        <dbReference type="Proteomes" id="UP000664277"/>
    </source>
</evidence>
<feature type="region of interest" description="Disordered" evidence="10">
    <location>
        <begin position="349"/>
        <end position="388"/>
    </location>
</feature>
<accession>A0A8J7TM80</accession>
<dbReference type="InterPro" id="IPR000719">
    <property type="entry name" value="Prot_kinase_dom"/>
</dbReference>
<comment type="caution">
    <text evidence="13">The sequence shown here is derived from an EMBL/GenBank/DDBJ whole genome shotgun (WGS) entry which is preliminary data.</text>
</comment>
<feature type="domain" description="Protein kinase" evidence="12">
    <location>
        <begin position="49"/>
        <end position="320"/>
    </location>
</feature>
<dbReference type="CDD" id="cd14014">
    <property type="entry name" value="STKc_PknB_like"/>
    <property type="match status" value="1"/>
</dbReference>
<dbReference type="Proteomes" id="UP000664277">
    <property type="component" value="Unassembled WGS sequence"/>
</dbReference>
<dbReference type="PROSITE" id="PS00108">
    <property type="entry name" value="PROTEIN_KINASE_ST"/>
    <property type="match status" value="1"/>
</dbReference>
<dbReference type="SMART" id="SM00028">
    <property type="entry name" value="TPR"/>
    <property type="match status" value="4"/>
</dbReference>
<evidence type="ECO:0000256" key="9">
    <source>
        <dbReference type="SAM" id="Coils"/>
    </source>
</evidence>
<feature type="transmembrane region" description="Helical" evidence="11">
    <location>
        <begin position="442"/>
        <end position="460"/>
    </location>
</feature>
<feature type="coiled-coil region" evidence="9">
    <location>
        <begin position="600"/>
        <end position="627"/>
    </location>
</feature>
<evidence type="ECO:0000256" key="10">
    <source>
        <dbReference type="SAM" id="MobiDB-lite"/>
    </source>
</evidence>
<dbReference type="GO" id="GO:0005524">
    <property type="term" value="F:ATP binding"/>
    <property type="evidence" value="ECO:0007669"/>
    <property type="project" value="UniProtKB-UniRule"/>
</dbReference>
<evidence type="ECO:0000259" key="12">
    <source>
        <dbReference type="PROSITE" id="PS50011"/>
    </source>
</evidence>
<evidence type="ECO:0000313" key="13">
    <source>
        <dbReference type="EMBL" id="MBN8660575.1"/>
    </source>
</evidence>
<dbReference type="EMBL" id="JAFLCK010000011">
    <property type="protein sequence ID" value="MBN8660575.1"/>
    <property type="molecule type" value="Genomic_DNA"/>
</dbReference>
<dbReference type="PROSITE" id="PS50011">
    <property type="entry name" value="PROTEIN_KINASE_DOM"/>
    <property type="match status" value="1"/>
</dbReference>
<keyword evidence="9" id="KW-0175">Coiled coil</keyword>
<reference evidence="13" key="1">
    <citation type="submission" date="2021-02" db="EMBL/GenBank/DDBJ databases">
        <title>Genome-Resolved Metagenomics of a Microbial Community Performing Photosynthetic Biological Nutrient Removal.</title>
        <authorList>
            <person name="Mcdaniel E.A."/>
        </authorList>
    </citation>
    <scope>NUCLEOTIDE SEQUENCE</scope>
    <source>
        <strain evidence="13">UWPOB_OBS1</strain>
    </source>
</reference>
<feature type="binding site" evidence="8">
    <location>
        <position position="78"/>
    </location>
    <ligand>
        <name>ATP</name>
        <dbReference type="ChEBI" id="CHEBI:30616"/>
    </ligand>
</feature>